<feature type="chain" id="PRO_5014093511" evidence="1">
    <location>
        <begin position="25"/>
        <end position="266"/>
    </location>
</feature>
<dbReference type="Proteomes" id="UP000008144">
    <property type="component" value="Chromosome 8"/>
</dbReference>
<accession>A0A1W2WC15</accession>
<name>H2XMB4_CIOIN</name>
<keyword evidence="1" id="KW-0732">Signal</keyword>
<dbReference type="Pfam" id="PF23331">
    <property type="entry name" value="VWC2L_C"/>
    <property type="match status" value="1"/>
</dbReference>
<dbReference type="PANTHER" id="PTHR46252">
    <property type="entry name" value="BRORIN FAMILY MEMBER"/>
    <property type="match status" value="1"/>
</dbReference>
<dbReference type="GO" id="GO:0030514">
    <property type="term" value="P:negative regulation of BMP signaling pathway"/>
    <property type="evidence" value="ECO:0000318"/>
    <property type="project" value="GO_Central"/>
</dbReference>
<dbReference type="Gene3D" id="6.20.200.20">
    <property type="match status" value="2"/>
</dbReference>
<gene>
    <name evidence="3" type="primary">LOC100186918</name>
</gene>
<dbReference type="AlphaFoldDB" id="H2XMB4"/>
<dbReference type="SMART" id="SM00214">
    <property type="entry name" value="VWC"/>
    <property type="match status" value="2"/>
</dbReference>
<protein>
    <submittedName>
        <fullName evidence="3">von Willebrand factor C domain-containing protein 2-like</fullName>
    </submittedName>
</protein>
<dbReference type="Pfam" id="PF23334">
    <property type="entry name" value="VWC2L_2nd"/>
    <property type="match status" value="1"/>
</dbReference>
<evidence type="ECO:0000259" key="2">
    <source>
        <dbReference type="PROSITE" id="PS50184"/>
    </source>
</evidence>
<dbReference type="EMBL" id="EAAA01002665">
    <property type="status" value="NOT_ANNOTATED_CDS"/>
    <property type="molecule type" value="Genomic_DNA"/>
</dbReference>
<dbReference type="PANTHER" id="PTHR46252:SF3">
    <property type="entry name" value="KIELIN_CHORDIN-LIKE PROTEIN"/>
    <property type="match status" value="1"/>
</dbReference>
<organism evidence="3 4">
    <name type="scientific">Ciona intestinalis</name>
    <name type="common">Transparent sea squirt</name>
    <name type="synonym">Ascidia intestinalis</name>
    <dbReference type="NCBI Taxonomy" id="7719"/>
    <lineage>
        <taxon>Eukaryota</taxon>
        <taxon>Metazoa</taxon>
        <taxon>Chordata</taxon>
        <taxon>Tunicata</taxon>
        <taxon>Ascidiacea</taxon>
        <taxon>Phlebobranchia</taxon>
        <taxon>Cionidae</taxon>
        <taxon>Ciona</taxon>
    </lineage>
</organism>
<evidence type="ECO:0000313" key="4">
    <source>
        <dbReference type="Proteomes" id="UP000008144"/>
    </source>
</evidence>
<dbReference type="SUPFAM" id="SSF57603">
    <property type="entry name" value="FnI-like domain"/>
    <property type="match status" value="2"/>
</dbReference>
<dbReference type="InterPro" id="IPR001007">
    <property type="entry name" value="VWF_dom"/>
</dbReference>
<dbReference type="STRING" id="7719.ENSCINP00000030797"/>
<reference evidence="4" key="1">
    <citation type="journal article" date="2002" name="Science">
        <title>The draft genome of Ciona intestinalis: insights into chordate and vertebrate origins.</title>
        <authorList>
            <person name="Dehal P."/>
            <person name="Satou Y."/>
            <person name="Campbell R.K."/>
            <person name="Chapman J."/>
            <person name="Degnan B."/>
            <person name="De Tomaso A."/>
            <person name="Davidson B."/>
            <person name="Di Gregorio A."/>
            <person name="Gelpke M."/>
            <person name="Goodstein D.M."/>
            <person name="Harafuji N."/>
            <person name="Hastings K.E."/>
            <person name="Ho I."/>
            <person name="Hotta K."/>
            <person name="Huang W."/>
            <person name="Kawashima T."/>
            <person name="Lemaire P."/>
            <person name="Martinez D."/>
            <person name="Meinertzhagen I.A."/>
            <person name="Necula S."/>
            <person name="Nonaka M."/>
            <person name="Putnam N."/>
            <person name="Rash S."/>
            <person name="Saiga H."/>
            <person name="Satake M."/>
            <person name="Terry A."/>
            <person name="Yamada L."/>
            <person name="Wang H.G."/>
            <person name="Awazu S."/>
            <person name="Azumi K."/>
            <person name="Boore J."/>
            <person name="Branno M."/>
            <person name="Chin-Bow S."/>
            <person name="DeSantis R."/>
            <person name="Doyle S."/>
            <person name="Francino P."/>
            <person name="Keys D.N."/>
            <person name="Haga S."/>
            <person name="Hayashi H."/>
            <person name="Hino K."/>
            <person name="Imai K.S."/>
            <person name="Inaba K."/>
            <person name="Kano S."/>
            <person name="Kobayashi K."/>
            <person name="Kobayashi M."/>
            <person name="Lee B.I."/>
            <person name="Makabe K.W."/>
            <person name="Manohar C."/>
            <person name="Matassi G."/>
            <person name="Medina M."/>
            <person name="Mochizuki Y."/>
            <person name="Mount S."/>
            <person name="Morishita T."/>
            <person name="Miura S."/>
            <person name="Nakayama A."/>
            <person name="Nishizaka S."/>
            <person name="Nomoto H."/>
            <person name="Ohta F."/>
            <person name="Oishi K."/>
            <person name="Rigoutsos I."/>
            <person name="Sano M."/>
            <person name="Sasaki A."/>
            <person name="Sasakura Y."/>
            <person name="Shoguchi E."/>
            <person name="Shin-i T."/>
            <person name="Spagnuolo A."/>
            <person name="Stainier D."/>
            <person name="Suzuki M.M."/>
            <person name="Tassy O."/>
            <person name="Takatori N."/>
            <person name="Tokuoka M."/>
            <person name="Yagi K."/>
            <person name="Yoshizaki F."/>
            <person name="Wada S."/>
            <person name="Zhang C."/>
            <person name="Hyatt P.D."/>
            <person name="Larimer F."/>
            <person name="Detter C."/>
            <person name="Doggett N."/>
            <person name="Glavina T."/>
            <person name="Hawkins T."/>
            <person name="Richardson P."/>
            <person name="Lucas S."/>
            <person name="Kohara Y."/>
            <person name="Levine M."/>
            <person name="Satoh N."/>
            <person name="Rokhsar D.S."/>
        </authorList>
    </citation>
    <scope>NUCLEOTIDE SEQUENCE [LARGE SCALE GENOMIC DNA]</scope>
</reference>
<dbReference type="Ensembl" id="ENSCINT00000036938.1">
    <property type="protein sequence ID" value="ENSCINP00000030797.1"/>
    <property type="gene ID" value="ENSCING00000018559.1"/>
</dbReference>
<dbReference type="GO" id="GO:0005615">
    <property type="term" value="C:extracellular space"/>
    <property type="evidence" value="ECO:0000318"/>
    <property type="project" value="GO_Central"/>
</dbReference>
<dbReference type="InterPro" id="IPR057856">
    <property type="entry name" value="VWC2L_C"/>
</dbReference>
<feature type="signal peptide" evidence="1">
    <location>
        <begin position="1"/>
        <end position="24"/>
    </location>
</feature>
<feature type="domain" description="VWFC" evidence="2">
    <location>
        <begin position="151"/>
        <end position="209"/>
    </location>
</feature>
<dbReference type="InterPro" id="IPR042979">
    <property type="entry name" value="VWC2/VWC2L"/>
</dbReference>
<keyword evidence="4" id="KW-1185">Reference proteome</keyword>
<sequence>MGDVLKAGLVFGFYLLSVSHFAQCGPVRNNTRPNTQRYRLHSSVQNGRNRSLSLSELEYLTRRTSQHLKFGRRVIAGALAEISSRHDRDCSDGDRIFSVGEMFTRESDPCERCLCASTGPQCSVTRCPELSESCIEVARHAGECCVQCVREGCDENNRTYHVGEYFNTSPCRLCKCETNGRAYCSVADCEPPPCIDSIRLPDQCCPVCPEGPNCFAGGRVIPSGQTVLIDNGCRRCRCTNYGRYWAGSDQADCDVMPHCQRSNEGK</sequence>
<dbReference type="HOGENOM" id="CLU_1045687_0_0_1"/>
<reference evidence="3" key="2">
    <citation type="journal article" date="2008" name="Genome Biol.">
        <title>Improved genome assembly and evidence-based global gene model set for the chordate Ciona intestinalis: new insight into intron and operon populations.</title>
        <authorList>
            <person name="Satou Y."/>
            <person name="Mineta K."/>
            <person name="Ogasawara M."/>
            <person name="Sasakura Y."/>
            <person name="Shoguchi E."/>
            <person name="Ueno K."/>
            <person name="Yamada L."/>
            <person name="Matsumoto J."/>
            <person name="Wasserscheid J."/>
            <person name="Dewar K."/>
            <person name="Wiley G.B."/>
            <person name="Macmil S.L."/>
            <person name="Roe B.A."/>
            <person name="Zeller R.W."/>
            <person name="Hastings K.E."/>
            <person name="Lemaire P."/>
            <person name="Lindquist E."/>
            <person name="Endo T."/>
            <person name="Hotta K."/>
            <person name="Inaba K."/>
        </authorList>
    </citation>
    <scope>NUCLEOTIDE SEQUENCE [LARGE SCALE GENOMIC DNA]</scope>
    <source>
        <strain evidence="3">wild type</strain>
    </source>
</reference>
<dbReference type="InParanoid" id="H2XMB4"/>
<proteinExistence type="predicted"/>
<dbReference type="PROSITE" id="PS50184">
    <property type="entry name" value="VWFC_2"/>
    <property type="match status" value="2"/>
</dbReference>
<evidence type="ECO:0000256" key="1">
    <source>
        <dbReference type="SAM" id="SignalP"/>
    </source>
</evidence>
<dbReference type="GO" id="GO:0032281">
    <property type="term" value="C:AMPA glutamate receptor complex"/>
    <property type="evidence" value="ECO:0000318"/>
    <property type="project" value="GO_Central"/>
</dbReference>
<reference evidence="3" key="3">
    <citation type="submission" date="2025-08" db="UniProtKB">
        <authorList>
            <consortium name="Ensembl"/>
        </authorList>
    </citation>
    <scope>IDENTIFICATION</scope>
</reference>
<reference evidence="3" key="4">
    <citation type="submission" date="2025-09" db="UniProtKB">
        <authorList>
            <consortium name="Ensembl"/>
        </authorList>
    </citation>
    <scope>IDENTIFICATION</scope>
</reference>
<dbReference type="OMA" id="YFVGEWY"/>
<dbReference type="GO" id="GO:0045202">
    <property type="term" value="C:synapse"/>
    <property type="evidence" value="ECO:0007669"/>
    <property type="project" value="UniProtKB-SubCell"/>
</dbReference>
<evidence type="ECO:0000313" key="3">
    <source>
        <dbReference type="Ensembl" id="ENSCINP00000030797.1"/>
    </source>
</evidence>
<feature type="domain" description="VWFC" evidence="2">
    <location>
        <begin position="88"/>
        <end position="149"/>
    </location>
</feature>
<accession>H2XMB4</accession>
<dbReference type="GeneTree" id="ENSGT00940000169799"/>
<dbReference type="PROSITE" id="PS01208">
    <property type="entry name" value="VWFC_1"/>
    <property type="match status" value="2"/>
</dbReference>